<keyword evidence="4" id="KW-1133">Transmembrane helix</keyword>
<keyword evidence="1" id="KW-0805">Transcription regulation</keyword>
<dbReference type="GO" id="GO:0003700">
    <property type="term" value="F:DNA-binding transcription factor activity"/>
    <property type="evidence" value="ECO:0007669"/>
    <property type="project" value="InterPro"/>
</dbReference>
<dbReference type="Gene3D" id="1.10.10.60">
    <property type="entry name" value="Homeodomain-like"/>
    <property type="match status" value="2"/>
</dbReference>
<dbReference type="PANTHER" id="PTHR43280">
    <property type="entry name" value="ARAC-FAMILY TRANSCRIPTIONAL REGULATOR"/>
    <property type="match status" value="1"/>
</dbReference>
<proteinExistence type="predicted"/>
<feature type="chain" id="PRO_5012092890" evidence="5">
    <location>
        <begin position="21"/>
        <end position="530"/>
    </location>
</feature>
<reference evidence="8" key="1">
    <citation type="submission" date="2016-11" db="EMBL/GenBank/DDBJ databases">
        <authorList>
            <person name="Varghese N."/>
            <person name="Submissions S."/>
        </authorList>
    </citation>
    <scope>NUCLEOTIDE SEQUENCE [LARGE SCALE GENOMIC DNA]</scope>
    <source>
        <strain evidence="8">YR203</strain>
    </source>
</reference>
<evidence type="ECO:0000259" key="6">
    <source>
        <dbReference type="PROSITE" id="PS01124"/>
    </source>
</evidence>
<gene>
    <name evidence="7" type="ORF">SAMN02787073_2425</name>
</gene>
<dbReference type="InterPro" id="IPR018060">
    <property type="entry name" value="HTH_AraC"/>
</dbReference>
<keyword evidence="5" id="KW-0732">Signal</keyword>
<dbReference type="SMART" id="SM00342">
    <property type="entry name" value="HTH_ARAC"/>
    <property type="match status" value="1"/>
</dbReference>
<accession>A0A1M5CZ55</accession>
<dbReference type="InterPro" id="IPR019734">
    <property type="entry name" value="TPR_rpt"/>
</dbReference>
<dbReference type="Proteomes" id="UP000184108">
    <property type="component" value="Unassembled WGS sequence"/>
</dbReference>
<keyword evidence="4" id="KW-0812">Transmembrane</keyword>
<name>A0A1M5CZ55_9FLAO</name>
<feature type="domain" description="HTH araC/xylS-type" evidence="6">
    <location>
        <begin position="413"/>
        <end position="521"/>
    </location>
</feature>
<dbReference type="Pfam" id="PF13424">
    <property type="entry name" value="TPR_12"/>
    <property type="match status" value="1"/>
</dbReference>
<feature type="signal peptide" evidence="5">
    <location>
        <begin position="1"/>
        <end position="20"/>
    </location>
</feature>
<evidence type="ECO:0000313" key="7">
    <source>
        <dbReference type="EMBL" id="SHF59927.1"/>
    </source>
</evidence>
<evidence type="ECO:0000256" key="2">
    <source>
        <dbReference type="ARBA" id="ARBA00023125"/>
    </source>
</evidence>
<dbReference type="SUPFAM" id="SSF46689">
    <property type="entry name" value="Homeodomain-like"/>
    <property type="match status" value="1"/>
</dbReference>
<dbReference type="SUPFAM" id="SSF48452">
    <property type="entry name" value="TPR-like"/>
    <property type="match status" value="1"/>
</dbReference>
<evidence type="ECO:0000313" key="8">
    <source>
        <dbReference type="Proteomes" id="UP000184108"/>
    </source>
</evidence>
<sequence>MKNFQLIIFLCISICMQAQAADAYNAIYIKTYLETSQKNFDQALKTADSLYTISETPYYQTKSLMLSATLYKQTGNVKKSMEYALKSEQIIGQTDNEVWKAKVYGFLSSEYRILKLYSEAKKYADKTLAACKKIKDPELVNNTSGLMMQEMAYFDIEQKNYKGAIENVKKSQQYFNLTKQDKDFFTANNQQLLGLSYYHLKNFGKALFHYKKASDICRNIPENFLTGLIYNGLASVYIEQNNSQEAKKYLQLAQKISDQSEYLQLKNEVYATSQKYYVMINDLKKFRETEKKKDEVAEKISKKSDSFISDSYSRLDEKKRDAEHTGYIKNIIILAGGILLISGIVYFMVYRRKQKRNIEKFKQILLDSDRIHEFRKEKVKISFAPAIRQISMADPMKTVKADDYGMMTAATEQKLLSKLDEFEKSDLFINNSISMSSLAASCGTNTKYLSYIINTYKNKDFNNYINELRVNYVIEKLRNTPRYRKYKISVLAEEAGFSSQNKFATIFKKTTSISPSLFIKYLEEEMAAEV</sequence>
<protein>
    <submittedName>
        <fullName evidence="7">LPXTG-motif cell wall anchor domain-containing protein</fullName>
    </submittedName>
</protein>
<keyword evidence="2" id="KW-0238">DNA-binding</keyword>
<feature type="transmembrane region" description="Helical" evidence="4">
    <location>
        <begin position="327"/>
        <end position="350"/>
    </location>
</feature>
<dbReference type="SMART" id="SM00028">
    <property type="entry name" value="TPR"/>
    <property type="match status" value="4"/>
</dbReference>
<keyword evidence="3" id="KW-0804">Transcription</keyword>
<evidence type="ECO:0000256" key="4">
    <source>
        <dbReference type="SAM" id="Phobius"/>
    </source>
</evidence>
<dbReference type="EMBL" id="FQVE01000003">
    <property type="protein sequence ID" value="SHF59927.1"/>
    <property type="molecule type" value="Genomic_DNA"/>
</dbReference>
<dbReference type="GO" id="GO:0043565">
    <property type="term" value="F:sequence-specific DNA binding"/>
    <property type="evidence" value="ECO:0007669"/>
    <property type="project" value="InterPro"/>
</dbReference>
<evidence type="ECO:0000256" key="3">
    <source>
        <dbReference type="ARBA" id="ARBA00023163"/>
    </source>
</evidence>
<keyword evidence="4" id="KW-0472">Membrane</keyword>
<dbReference type="RefSeq" id="WP_073174440.1">
    <property type="nucleotide sequence ID" value="NZ_FQVE01000003.1"/>
</dbReference>
<dbReference type="Gene3D" id="1.25.40.10">
    <property type="entry name" value="Tetratricopeptide repeat domain"/>
    <property type="match status" value="2"/>
</dbReference>
<dbReference type="Pfam" id="PF12833">
    <property type="entry name" value="HTH_18"/>
    <property type="match status" value="1"/>
</dbReference>
<dbReference type="NCBIfam" id="TIGR01167">
    <property type="entry name" value="LPXTG_anchor"/>
    <property type="match status" value="1"/>
</dbReference>
<organism evidence="7 8">
    <name type="scientific">Chryseobacterium vrystaatense</name>
    <dbReference type="NCBI Taxonomy" id="307480"/>
    <lineage>
        <taxon>Bacteria</taxon>
        <taxon>Pseudomonadati</taxon>
        <taxon>Bacteroidota</taxon>
        <taxon>Flavobacteriia</taxon>
        <taxon>Flavobacteriales</taxon>
        <taxon>Weeksellaceae</taxon>
        <taxon>Chryseobacterium group</taxon>
        <taxon>Chryseobacterium</taxon>
    </lineage>
</organism>
<dbReference type="AlphaFoldDB" id="A0A1M5CZ55"/>
<dbReference type="InterPro" id="IPR011990">
    <property type="entry name" value="TPR-like_helical_dom_sf"/>
</dbReference>
<dbReference type="InterPro" id="IPR009057">
    <property type="entry name" value="Homeodomain-like_sf"/>
</dbReference>
<evidence type="ECO:0000256" key="1">
    <source>
        <dbReference type="ARBA" id="ARBA00023015"/>
    </source>
</evidence>
<evidence type="ECO:0000256" key="5">
    <source>
        <dbReference type="SAM" id="SignalP"/>
    </source>
</evidence>
<dbReference type="PROSITE" id="PS01124">
    <property type="entry name" value="HTH_ARAC_FAMILY_2"/>
    <property type="match status" value="1"/>
</dbReference>
<dbReference type="PANTHER" id="PTHR43280:SF2">
    <property type="entry name" value="HTH-TYPE TRANSCRIPTIONAL REGULATOR EXSA"/>
    <property type="match status" value="1"/>
</dbReference>